<dbReference type="SMART" id="SM00331">
    <property type="entry name" value="PP2C_SIG"/>
    <property type="match status" value="1"/>
</dbReference>
<reference evidence="3 4" key="1">
    <citation type="submission" date="2019-01" db="EMBL/GenBank/DDBJ databases">
        <title>PMF-metabolizing Aryl O-demethylase.</title>
        <authorList>
            <person name="Kim M."/>
        </authorList>
    </citation>
    <scope>NUCLEOTIDE SEQUENCE [LARGE SCALE GENOMIC DNA]</scope>
    <source>
        <strain evidence="3 4">PMF1</strain>
    </source>
</reference>
<dbReference type="SMART" id="SM00332">
    <property type="entry name" value="PP2Cc"/>
    <property type="match status" value="1"/>
</dbReference>
<gene>
    <name evidence="3" type="ORF">PMF13cell1_04557</name>
</gene>
<dbReference type="Proteomes" id="UP000289794">
    <property type="component" value="Chromosome"/>
</dbReference>
<proteinExistence type="predicted"/>
<name>A0A4V0Z842_9FIRM</name>
<organism evidence="3 4">
    <name type="scientific">Blautia producta</name>
    <dbReference type="NCBI Taxonomy" id="33035"/>
    <lineage>
        <taxon>Bacteria</taxon>
        <taxon>Bacillati</taxon>
        <taxon>Bacillota</taxon>
        <taxon>Clostridia</taxon>
        <taxon>Lachnospirales</taxon>
        <taxon>Lachnospiraceae</taxon>
        <taxon>Blautia</taxon>
    </lineage>
</organism>
<dbReference type="InterPro" id="IPR036457">
    <property type="entry name" value="PPM-type-like_dom_sf"/>
</dbReference>
<evidence type="ECO:0000259" key="1">
    <source>
        <dbReference type="SMART" id="SM00331"/>
    </source>
</evidence>
<feature type="domain" description="PPM-type phosphatase" evidence="2">
    <location>
        <begin position="4"/>
        <end position="220"/>
    </location>
</feature>
<dbReference type="PANTHER" id="PTHR35801:SF1">
    <property type="entry name" value="PHOSPHOSERINE PHOSPHATASE RSBX"/>
    <property type="match status" value="1"/>
</dbReference>
<dbReference type="InterPro" id="IPR039248">
    <property type="entry name" value="Ptase_RsbX"/>
</dbReference>
<protein>
    <recommendedName>
        <fullName evidence="1 2">PPM-type phosphatase domain-containing protein</fullName>
    </recommendedName>
</protein>
<sequence length="390" mass="42998">MKIHFDNLFADFGHVSLNKKKESLCGDFYITEEKGSDTVLVLSDGLGSGVKANILATLTAKMLCTMMIKKLALDDAVEAIAKTLPVCHVRNMAYSTFTALKISGRQAYLAQYDNPGAILLRDGKSVGYSETSHYIGEKEIREAELTLQRDDVLILMSDGVTNAGMGKTTDGGWGREDVVRFCEQKYKKEMSAQELAAHIASACVDLNLDETDDDITVLVIKLCERAVTNLMIGPPSQMEKDEAFLRLFFESPGKHIVCGGTTAGFVADHLGENLVSLEDTRCDDVPAMSALKGVDLVTEGLLTIRRLNIYANRYLKDGLAVLGFGRKKDAAARLLVELFENSTDIRIFFGNARNPANTELHIDAGEKLRLTYHLKDCLEKAGKKVKMKIW</sequence>
<dbReference type="Pfam" id="PF07228">
    <property type="entry name" value="SpoIIE"/>
    <property type="match status" value="1"/>
</dbReference>
<accession>A0A4V0Z842</accession>
<dbReference type="PANTHER" id="PTHR35801">
    <property type="entry name" value="PHOSPHOSERINE PHOSPHATASE RSBX"/>
    <property type="match status" value="1"/>
</dbReference>
<feature type="domain" description="PPM-type phosphatase" evidence="1">
    <location>
        <begin position="9"/>
        <end position="222"/>
    </location>
</feature>
<dbReference type="InterPro" id="IPR001932">
    <property type="entry name" value="PPM-type_phosphatase-like_dom"/>
</dbReference>
<evidence type="ECO:0000313" key="3">
    <source>
        <dbReference type="EMBL" id="QBE98988.1"/>
    </source>
</evidence>
<evidence type="ECO:0000313" key="4">
    <source>
        <dbReference type="Proteomes" id="UP000289794"/>
    </source>
</evidence>
<dbReference type="AlphaFoldDB" id="A0A4V0Z842"/>
<dbReference type="SUPFAM" id="SSF81606">
    <property type="entry name" value="PP2C-like"/>
    <property type="match status" value="1"/>
</dbReference>
<dbReference type="EMBL" id="CP035945">
    <property type="protein sequence ID" value="QBE98988.1"/>
    <property type="molecule type" value="Genomic_DNA"/>
</dbReference>
<evidence type="ECO:0000259" key="2">
    <source>
        <dbReference type="SMART" id="SM00332"/>
    </source>
</evidence>
<dbReference type="KEGG" id="bpro:PMF13cell1_04557"/>
<dbReference type="Gene3D" id="3.60.40.10">
    <property type="entry name" value="PPM-type phosphatase domain"/>
    <property type="match status" value="1"/>
</dbReference>
<dbReference type="RefSeq" id="WP_115622933.1">
    <property type="nucleotide sequence ID" value="NZ_AP031416.1"/>
</dbReference>